<proteinExistence type="inferred from homology"/>
<dbReference type="SMART" id="SM00220">
    <property type="entry name" value="S_TKc"/>
    <property type="match status" value="1"/>
</dbReference>
<evidence type="ECO:0000256" key="10">
    <source>
        <dbReference type="RuleBase" id="RU000304"/>
    </source>
</evidence>
<keyword evidence="13" id="KW-0675">Receptor</keyword>
<reference evidence="13 14" key="1">
    <citation type="journal article" date="2023" name="Science">
        <title>Elucidation of the pathway for biosynthesis of saponin adjuvants from the soapbark tree.</title>
        <authorList>
            <person name="Reed J."/>
            <person name="Orme A."/>
            <person name="El-Demerdash A."/>
            <person name="Owen C."/>
            <person name="Martin L.B.B."/>
            <person name="Misra R.C."/>
            <person name="Kikuchi S."/>
            <person name="Rejzek M."/>
            <person name="Martin A.C."/>
            <person name="Harkess A."/>
            <person name="Leebens-Mack J."/>
            <person name="Louveau T."/>
            <person name="Stephenson M.J."/>
            <person name="Osbourn A."/>
        </authorList>
    </citation>
    <scope>NUCLEOTIDE SEQUENCE [LARGE SCALE GENOMIC DNA]</scope>
    <source>
        <strain evidence="13">S10</strain>
    </source>
</reference>
<feature type="region of interest" description="Disordered" evidence="11">
    <location>
        <begin position="1"/>
        <end position="35"/>
    </location>
</feature>
<dbReference type="GO" id="GO:0005524">
    <property type="term" value="F:ATP binding"/>
    <property type="evidence" value="ECO:0007669"/>
    <property type="project" value="UniProtKB-UniRule"/>
</dbReference>
<dbReference type="EC" id="2.7.11.1" evidence="1"/>
<evidence type="ECO:0000256" key="2">
    <source>
        <dbReference type="ARBA" id="ARBA00022527"/>
    </source>
</evidence>
<keyword evidence="4 9" id="KW-0547">Nucleotide-binding</keyword>
<evidence type="ECO:0000256" key="3">
    <source>
        <dbReference type="ARBA" id="ARBA00022679"/>
    </source>
</evidence>
<comment type="catalytic activity">
    <reaction evidence="7">
        <text>L-threonyl-[protein] + ATP = O-phospho-L-threonyl-[protein] + ADP + H(+)</text>
        <dbReference type="Rhea" id="RHEA:46608"/>
        <dbReference type="Rhea" id="RHEA-COMP:11060"/>
        <dbReference type="Rhea" id="RHEA-COMP:11605"/>
        <dbReference type="ChEBI" id="CHEBI:15378"/>
        <dbReference type="ChEBI" id="CHEBI:30013"/>
        <dbReference type="ChEBI" id="CHEBI:30616"/>
        <dbReference type="ChEBI" id="CHEBI:61977"/>
        <dbReference type="ChEBI" id="CHEBI:456216"/>
        <dbReference type="EC" id="2.7.11.1"/>
    </reaction>
</comment>
<feature type="compositionally biased region" description="Basic and acidic residues" evidence="11">
    <location>
        <begin position="1"/>
        <end position="21"/>
    </location>
</feature>
<accession>A0AAD7QJ85</accession>
<dbReference type="InterPro" id="IPR001245">
    <property type="entry name" value="Ser-Thr/Tyr_kinase_cat_dom"/>
</dbReference>
<dbReference type="PROSITE" id="PS00108">
    <property type="entry name" value="PROTEIN_KINASE_ST"/>
    <property type="match status" value="1"/>
</dbReference>
<organism evidence="13 14">
    <name type="scientific">Quillaja saponaria</name>
    <name type="common">Soap bark tree</name>
    <dbReference type="NCBI Taxonomy" id="32244"/>
    <lineage>
        <taxon>Eukaryota</taxon>
        <taxon>Viridiplantae</taxon>
        <taxon>Streptophyta</taxon>
        <taxon>Embryophyta</taxon>
        <taxon>Tracheophyta</taxon>
        <taxon>Spermatophyta</taxon>
        <taxon>Magnoliopsida</taxon>
        <taxon>eudicotyledons</taxon>
        <taxon>Gunneridae</taxon>
        <taxon>Pentapetalae</taxon>
        <taxon>rosids</taxon>
        <taxon>fabids</taxon>
        <taxon>Fabales</taxon>
        <taxon>Quillajaceae</taxon>
        <taxon>Quillaja</taxon>
    </lineage>
</organism>
<protein>
    <recommendedName>
        <fullName evidence="1">non-specific serine/threonine protein kinase</fullName>
        <ecNumber evidence="1">2.7.11.1</ecNumber>
    </recommendedName>
</protein>
<feature type="binding site" evidence="9">
    <location>
        <position position="158"/>
    </location>
    <ligand>
        <name>ATP</name>
        <dbReference type="ChEBI" id="CHEBI:30616"/>
    </ligand>
</feature>
<keyword evidence="6 9" id="KW-0067">ATP-binding</keyword>
<dbReference type="PROSITE" id="PS00107">
    <property type="entry name" value="PROTEIN_KINASE_ATP"/>
    <property type="match status" value="1"/>
</dbReference>
<dbReference type="InterPro" id="IPR017441">
    <property type="entry name" value="Protein_kinase_ATP_BS"/>
</dbReference>
<evidence type="ECO:0000313" key="13">
    <source>
        <dbReference type="EMBL" id="KAJ7982563.1"/>
    </source>
</evidence>
<gene>
    <name evidence="13" type="ORF">O6P43_001673</name>
</gene>
<evidence type="ECO:0000256" key="4">
    <source>
        <dbReference type="ARBA" id="ARBA00022741"/>
    </source>
</evidence>
<dbReference type="GO" id="GO:0004674">
    <property type="term" value="F:protein serine/threonine kinase activity"/>
    <property type="evidence" value="ECO:0007669"/>
    <property type="project" value="UniProtKB-KW"/>
</dbReference>
<keyword evidence="3" id="KW-0808">Transferase</keyword>
<evidence type="ECO:0000259" key="12">
    <source>
        <dbReference type="PROSITE" id="PS50011"/>
    </source>
</evidence>
<evidence type="ECO:0000256" key="8">
    <source>
        <dbReference type="ARBA" id="ARBA00048679"/>
    </source>
</evidence>
<evidence type="ECO:0000256" key="9">
    <source>
        <dbReference type="PROSITE-ProRule" id="PRU10141"/>
    </source>
</evidence>
<evidence type="ECO:0000256" key="6">
    <source>
        <dbReference type="ARBA" id="ARBA00022840"/>
    </source>
</evidence>
<dbReference type="FunFam" id="1.10.510.10:FF:000300">
    <property type="entry name" value="Calmodulin-binding receptor-like cytoplasmic kinase 3"/>
    <property type="match status" value="1"/>
</dbReference>
<dbReference type="PROSITE" id="PS50011">
    <property type="entry name" value="PROTEIN_KINASE_DOM"/>
    <property type="match status" value="1"/>
</dbReference>
<dbReference type="Proteomes" id="UP001163823">
    <property type="component" value="Chromosome 1"/>
</dbReference>
<evidence type="ECO:0000313" key="14">
    <source>
        <dbReference type="Proteomes" id="UP001163823"/>
    </source>
</evidence>
<name>A0AAD7QJ85_QUISA</name>
<dbReference type="AlphaFoldDB" id="A0AAD7QJ85"/>
<evidence type="ECO:0000256" key="5">
    <source>
        <dbReference type="ARBA" id="ARBA00022777"/>
    </source>
</evidence>
<dbReference type="Pfam" id="PF07714">
    <property type="entry name" value="PK_Tyr_Ser-Thr"/>
    <property type="match status" value="1"/>
</dbReference>
<dbReference type="InterPro" id="IPR011009">
    <property type="entry name" value="Kinase-like_dom_sf"/>
</dbReference>
<evidence type="ECO:0000256" key="7">
    <source>
        <dbReference type="ARBA" id="ARBA00047899"/>
    </source>
</evidence>
<keyword evidence="2 10" id="KW-0723">Serine/threonine-protein kinase</keyword>
<keyword evidence="5 13" id="KW-0418">Kinase</keyword>
<comment type="caution">
    <text evidence="13">The sequence shown here is derived from an EMBL/GenBank/DDBJ whole genome shotgun (WGS) entry which is preliminary data.</text>
</comment>
<comment type="similarity">
    <text evidence="10">Belongs to the protein kinase superfamily.</text>
</comment>
<evidence type="ECO:0000256" key="1">
    <source>
        <dbReference type="ARBA" id="ARBA00012513"/>
    </source>
</evidence>
<evidence type="ECO:0000256" key="11">
    <source>
        <dbReference type="SAM" id="MobiDB-lite"/>
    </source>
</evidence>
<sequence>MKKSPELHKFRTSSQRKEKSHVQYGDAGNSTNRHNLKSHSTLKFIKSATKKVSAIFTIIFLGKRKATSKLAVSDAGRYNYLAREGSSESNYKSFSKFKSFNSFVSSSTSSGQLGTGNFSIEDIYKATEKFSLENKIGEGGFGTVYKGRLEDGCLVAVKRTKKNMQGKHMSEFKNEILTLSKIEHLNLVRLYGYLEHADEQIIIVEYVGNGNLREHLDGIQGNVLEIAERLDIAIDISHAVTYLHMYTDHPIIHRDIKTSNILITEKLRAKVADFGFARLSAEDPGATHISTLVKGTAGYLDPEYVMTFQLTEKSDVYSFGVLLVEMMTGRHPIEPKRPLSERITIRWAMKMLKEGDAILAMDPNLQRSTAANMAVEKVLKLAYQCLAPLRQSRPSMKTCAEVLWGIRKDFREIAISQSSASHHSANFPEKDARKSRRISFEIEDADNYKFISA</sequence>
<dbReference type="EMBL" id="JARAOO010000001">
    <property type="protein sequence ID" value="KAJ7982563.1"/>
    <property type="molecule type" value="Genomic_DNA"/>
</dbReference>
<comment type="catalytic activity">
    <reaction evidence="8">
        <text>L-seryl-[protein] + ATP = O-phospho-L-seryl-[protein] + ADP + H(+)</text>
        <dbReference type="Rhea" id="RHEA:17989"/>
        <dbReference type="Rhea" id="RHEA-COMP:9863"/>
        <dbReference type="Rhea" id="RHEA-COMP:11604"/>
        <dbReference type="ChEBI" id="CHEBI:15378"/>
        <dbReference type="ChEBI" id="CHEBI:29999"/>
        <dbReference type="ChEBI" id="CHEBI:30616"/>
        <dbReference type="ChEBI" id="CHEBI:83421"/>
        <dbReference type="ChEBI" id="CHEBI:456216"/>
        <dbReference type="EC" id="2.7.11.1"/>
    </reaction>
</comment>
<dbReference type="Gene3D" id="1.10.510.10">
    <property type="entry name" value="Transferase(Phosphotransferase) domain 1"/>
    <property type="match status" value="1"/>
</dbReference>
<dbReference type="PANTHER" id="PTHR46008">
    <property type="entry name" value="LEAF RUST 10 DISEASE-RESISTANCE LOCUS RECEPTOR-LIKE PROTEIN KINASE-LIKE 1.4"/>
    <property type="match status" value="1"/>
</dbReference>
<dbReference type="PANTHER" id="PTHR46008:SF48">
    <property type="entry name" value="PROTEIN KINASE DOMAIN-CONTAINING PROTEIN"/>
    <property type="match status" value="1"/>
</dbReference>
<dbReference type="InterPro" id="IPR000719">
    <property type="entry name" value="Prot_kinase_dom"/>
</dbReference>
<dbReference type="InterPro" id="IPR008271">
    <property type="entry name" value="Ser/Thr_kinase_AS"/>
</dbReference>
<keyword evidence="14" id="KW-1185">Reference proteome</keyword>
<dbReference type="Gene3D" id="3.30.200.20">
    <property type="entry name" value="Phosphorylase Kinase, domain 1"/>
    <property type="match status" value="1"/>
</dbReference>
<dbReference type="KEGG" id="qsa:O6P43_001673"/>
<dbReference type="SUPFAM" id="SSF56112">
    <property type="entry name" value="Protein kinase-like (PK-like)"/>
    <property type="match status" value="1"/>
</dbReference>
<feature type="domain" description="Protein kinase" evidence="12">
    <location>
        <begin position="130"/>
        <end position="405"/>
    </location>
</feature>